<proteinExistence type="predicted"/>
<comment type="caution">
    <text evidence="2">The sequence shown here is derived from an EMBL/GenBank/DDBJ whole genome shotgun (WGS) entry which is preliminary data.</text>
</comment>
<gene>
    <name evidence="2" type="ORF">CRG98_035944</name>
</gene>
<feature type="region of interest" description="Disordered" evidence="1">
    <location>
        <begin position="33"/>
        <end position="54"/>
    </location>
</feature>
<dbReference type="Proteomes" id="UP000233551">
    <property type="component" value="Unassembled WGS sequence"/>
</dbReference>
<dbReference type="EMBL" id="PGOL01003017">
    <property type="protein sequence ID" value="PKI43665.1"/>
    <property type="molecule type" value="Genomic_DNA"/>
</dbReference>
<name>A0A2I0II54_PUNGR</name>
<dbReference type="AlphaFoldDB" id="A0A2I0II54"/>
<sequence>MQLRPSEGCGSRLIGLGPSVAAVNESDRVASRVCGGQSNRSPSRFSIPSHPANESCGQQRACVVVFKVAVIGRHGGSQVPRELAVLGFFEVEEKSGGKMKPEPDPFQFLVSPNPISTRTSFSSLGLGLGSSPLGQTQPS</sequence>
<evidence type="ECO:0000313" key="2">
    <source>
        <dbReference type="EMBL" id="PKI43665.1"/>
    </source>
</evidence>
<reference evidence="2 3" key="1">
    <citation type="submission" date="2017-11" db="EMBL/GenBank/DDBJ databases">
        <title>De-novo sequencing of pomegranate (Punica granatum L.) genome.</title>
        <authorList>
            <person name="Akparov Z."/>
            <person name="Amiraslanov A."/>
            <person name="Hajiyeva S."/>
            <person name="Abbasov M."/>
            <person name="Kaur K."/>
            <person name="Hamwieh A."/>
            <person name="Solovyev V."/>
            <person name="Salamov A."/>
            <person name="Braich B."/>
            <person name="Kosarev P."/>
            <person name="Mahmoud A."/>
            <person name="Hajiyev E."/>
            <person name="Babayeva S."/>
            <person name="Izzatullayeva V."/>
            <person name="Mammadov A."/>
            <person name="Mammadov A."/>
            <person name="Sharifova S."/>
            <person name="Ojaghi J."/>
            <person name="Eynullazada K."/>
            <person name="Bayramov B."/>
            <person name="Abdulazimova A."/>
            <person name="Shahmuradov I."/>
        </authorList>
    </citation>
    <scope>NUCLEOTIDE SEQUENCE [LARGE SCALE GENOMIC DNA]</scope>
    <source>
        <strain evidence="3">cv. AG2017</strain>
        <tissue evidence="2">Leaf</tissue>
    </source>
</reference>
<evidence type="ECO:0000256" key="1">
    <source>
        <dbReference type="SAM" id="MobiDB-lite"/>
    </source>
</evidence>
<protein>
    <submittedName>
        <fullName evidence="2">Uncharacterized protein</fullName>
    </submittedName>
</protein>
<organism evidence="2 3">
    <name type="scientific">Punica granatum</name>
    <name type="common">Pomegranate</name>
    <dbReference type="NCBI Taxonomy" id="22663"/>
    <lineage>
        <taxon>Eukaryota</taxon>
        <taxon>Viridiplantae</taxon>
        <taxon>Streptophyta</taxon>
        <taxon>Embryophyta</taxon>
        <taxon>Tracheophyta</taxon>
        <taxon>Spermatophyta</taxon>
        <taxon>Magnoliopsida</taxon>
        <taxon>eudicotyledons</taxon>
        <taxon>Gunneridae</taxon>
        <taxon>Pentapetalae</taxon>
        <taxon>rosids</taxon>
        <taxon>malvids</taxon>
        <taxon>Myrtales</taxon>
        <taxon>Lythraceae</taxon>
        <taxon>Punica</taxon>
    </lineage>
</organism>
<keyword evidence="3" id="KW-1185">Reference proteome</keyword>
<feature type="compositionally biased region" description="Polar residues" evidence="1">
    <location>
        <begin position="36"/>
        <end position="46"/>
    </location>
</feature>
<evidence type="ECO:0000313" key="3">
    <source>
        <dbReference type="Proteomes" id="UP000233551"/>
    </source>
</evidence>
<accession>A0A2I0II54</accession>